<name>A0ABN6Y299_9MICO</name>
<accession>A0ABN6Y299</accession>
<sequence length="208" mass="22812">MAAGRPADDLKIFPGQEFIIADRASEVDDKVRWVRENQVTPATALAFVEQLWGTDLSNYDPDGPLPEFDPVQTETGETRGAGFRAAKAIETAAAWRALSREKGYSIRELVIEIGTRRGFAGTADSIADELIPFSEQHVVDGFNISPWLVPTGLDDIVNKLVPALQERGIYWTEYPADTLRENLGLRAPLTRRGAGTTAERRQTTAAGV</sequence>
<dbReference type="Proteomes" id="UP001321486">
    <property type="component" value="Chromosome"/>
</dbReference>
<organism evidence="5 6">
    <name type="scientific">Frondihabitans sucicola</name>
    <dbReference type="NCBI Taxonomy" id="1268041"/>
    <lineage>
        <taxon>Bacteria</taxon>
        <taxon>Bacillati</taxon>
        <taxon>Actinomycetota</taxon>
        <taxon>Actinomycetes</taxon>
        <taxon>Micrococcales</taxon>
        <taxon>Microbacteriaceae</taxon>
        <taxon>Frondihabitans</taxon>
    </lineage>
</organism>
<evidence type="ECO:0000256" key="1">
    <source>
        <dbReference type="ARBA" id="ARBA00022630"/>
    </source>
</evidence>
<evidence type="ECO:0000313" key="6">
    <source>
        <dbReference type="Proteomes" id="UP001321486"/>
    </source>
</evidence>
<dbReference type="InterPro" id="IPR036661">
    <property type="entry name" value="Luciferase-like_sf"/>
</dbReference>
<dbReference type="Gene3D" id="3.20.20.30">
    <property type="entry name" value="Luciferase-like domain"/>
    <property type="match status" value="1"/>
</dbReference>
<keyword evidence="6" id="KW-1185">Reference proteome</keyword>
<dbReference type="PANTHER" id="PTHR30011">
    <property type="entry name" value="ALKANESULFONATE MONOOXYGENASE-RELATED"/>
    <property type="match status" value="1"/>
</dbReference>
<reference evidence="6" key="1">
    <citation type="journal article" date="2019" name="Int. J. Syst. Evol. Microbiol.">
        <title>The Global Catalogue of Microorganisms (GCM) 10K type strain sequencing project: providing services to taxonomists for standard genome sequencing and annotation.</title>
        <authorList>
            <consortium name="The Broad Institute Genomics Platform"/>
            <consortium name="The Broad Institute Genome Sequencing Center for Infectious Disease"/>
            <person name="Wu L."/>
            <person name="Ma J."/>
        </authorList>
    </citation>
    <scope>NUCLEOTIDE SEQUENCE [LARGE SCALE GENOMIC DNA]</scope>
    <source>
        <strain evidence="6">NBRC 108728</strain>
    </source>
</reference>
<dbReference type="PANTHER" id="PTHR30011:SF16">
    <property type="entry name" value="C2H2 FINGER DOMAIN TRANSCRIPTION FACTOR (EUROFUNG)-RELATED"/>
    <property type="match status" value="1"/>
</dbReference>
<evidence type="ECO:0008006" key="7">
    <source>
        <dbReference type="Google" id="ProtNLM"/>
    </source>
</evidence>
<keyword evidence="4" id="KW-0503">Monooxygenase</keyword>
<protein>
    <recommendedName>
        <fullName evidence="7">LLM class flavin-dependent oxidoreductase</fullName>
    </recommendedName>
</protein>
<evidence type="ECO:0000313" key="5">
    <source>
        <dbReference type="EMBL" id="BDZ51311.1"/>
    </source>
</evidence>
<keyword evidence="2" id="KW-0288">FMN</keyword>
<keyword evidence="3" id="KW-0560">Oxidoreductase</keyword>
<evidence type="ECO:0000256" key="4">
    <source>
        <dbReference type="ARBA" id="ARBA00023033"/>
    </source>
</evidence>
<proteinExistence type="predicted"/>
<dbReference type="EMBL" id="AP027732">
    <property type="protein sequence ID" value="BDZ51311.1"/>
    <property type="molecule type" value="Genomic_DNA"/>
</dbReference>
<gene>
    <name evidence="5" type="ORF">GCM10025867_35520</name>
</gene>
<keyword evidence="1" id="KW-0285">Flavoprotein</keyword>
<dbReference type="SUPFAM" id="SSF51679">
    <property type="entry name" value="Bacterial luciferase-like"/>
    <property type="match status" value="1"/>
</dbReference>
<evidence type="ECO:0000256" key="2">
    <source>
        <dbReference type="ARBA" id="ARBA00022643"/>
    </source>
</evidence>
<dbReference type="InterPro" id="IPR051260">
    <property type="entry name" value="Diverse_substr_monoxygenases"/>
</dbReference>
<evidence type="ECO:0000256" key="3">
    <source>
        <dbReference type="ARBA" id="ARBA00023002"/>
    </source>
</evidence>